<dbReference type="Gene3D" id="3.30.9.10">
    <property type="entry name" value="D-Amino Acid Oxidase, subunit A, domain 2"/>
    <property type="match status" value="1"/>
</dbReference>
<keyword evidence="2" id="KW-0560">Oxidoreductase</keyword>
<dbReference type="SUPFAM" id="SSF51905">
    <property type="entry name" value="FAD/NAD(P)-binding domain"/>
    <property type="match status" value="1"/>
</dbReference>
<accession>A0A939J592</accession>
<proteinExistence type="inferred from homology"/>
<reference evidence="4" key="1">
    <citation type="submission" date="2020-12" db="EMBL/GenBank/DDBJ databases">
        <title>Oil enriched cultivation method for isolating marine PHA-producing bacteria.</title>
        <authorList>
            <person name="Zheng W."/>
            <person name="Yu S."/>
            <person name="Huang Y."/>
        </authorList>
    </citation>
    <scope>NUCLEOTIDE SEQUENCE</scope>
    <source>
        <strain evidence="4">SY-2-12</strain>
    </source>
</reference>
<evidence type="ECO:0000259" key="3">
    <source>
        <dbReference type="Pfam" id="PF01266"/>
    </source>
</evidence>
<dbReference type="InterPro" id="IPR006076">
    <property type="entry name" value="FAD-dep_OxRdtase"/>
</dbReference>
<sequence>MPVEKTELPERVEIAVIGGGIVGICTALYLAEAGHSVVVCEKGVVGGEQSSRNWGWIRKAGRDNRELQLMIESARLWQEIVDELDEDIGYGKRGTTYLAVNDAELHEHETWLEKNRDFDHGSVLLNAQQTDDFLHRNDRKFVGALHTPSDATAEPKLAVPAISRLAQKRGAVILENCAVRSIEREAGRVSAIVTEHGEIRCQKVVLAGGAWSRTFLENMGIAFPQLAVKSSVMRTTPGPEVVAGAVGATDASLRRRADGGYTIAKSGAAEFEIVPAAFRYFVDFLPVIAERWRIMTLKVGPGFFGPMGRHRWSASDVTPFEQMRVMSPQPNLKLLNKVLANAKRLHPRLEDVQIAETWGGLIDVMPDEIPVIDEPAGWDGLLIASGLSGHGFGIGPGVARLAVQTLKNERPLVDPVPFRLGRFGGRRAA</sequence>
<dbReference type="Gene3D" id="3.50.50.60">
    <property type="entry name" value="FAD/NAD(P)-binding domain"/>
    <property type="match status" value="1"/>
</dbReference>
<dbReference type="Proteomes" id="UP000664096">
    <property type="component" value="Unassembled WGS sequence"/>
</dbReference>
<evidence type="ECO:0000313" key="4">
    <source>
        <dbReference type="EMBL" id="MBN9672447.1"/>
    </source>
</evidence>
<comment type="similarity">
    <text evidence="1">Belongs to the DadA oxidoreductase family.</text>
</comment>
<comment type="caution">
    <text evidence="4">The sequence shown here is derived from an EMBL/GenBank/DDBJ whole genome shotgun (WGS) entry which is preliminary data.</text>
</comment>
<dbReference type="PANTHER" id="PTHR13847:SF280">
    <property type="entry name" value="D-AMINO ACID DEHYDROGENASE"/>
    <property type="match status" value="1"/>
</dbReference>
<organism evidence="4 5">
    <name type="scientific">Roseibium aggregatum</name>
    <dbReference type="NCBI Taxonomy" id="187304"/>
    <lineage>
        <taxon>Bacteria</taxon>
        <taxon>Pseudomonadati</taxon>
        <taxon>Pseudomonadota</taxon>
        <taxon>Alphaproteobacteria</taxon>
        <taxon>Hyphomicrobiales</taxon>
        <taxon>Stappiaceae</taxon>
        <taxon>Roseibium</taxon>
    </lineage>
</organism>
<dbReference type="Pfam" id="PF01266">
    <property type="entry name" value="DAO"/>
    <property type="match status" value="1"/>
</dbReference>
<dbReference type="GO" id="GO:0005886">
    <property type="term" value="C:plasma membrane"/>
    <property type="evidence" value="ECO:0007669"/>
    <property type="project" value="TreeGrafter"/>
</dbReference>
<dbReference type="GO" id="GO:0008718">
    <property type="term" value="F:D-amino-acid dehydrogenase activity"/>
    <property type="evidence" value="ECO:0007669"/>
    <property type="project" value="TreeGrafter"/>
</dbReference>
<dbReference type="AlphaFoldDB" id="A0A939J592"/>
<dbReference type="InterPro" id="IPR036188">
    <property type="entry name" value="FAD/NAD-bd_sf"/>
</dbReference>
<evidence type="ECO:0000256" key="2">
    <source>
        <dbReference type="ARBA" id="ARBA00023002"/>
    </source>
</evidence>
<name>A0A939J592_9HYPH</name>
<evidence type="ECO:0000313" key="5">
    <source>
        <dbReference type="Proteomes" id="UP000664096"/>
    </source>
</evidence>
<protein>
    <submittedName>
        <fullName evidence="4">FAD-binding oxidoreductase</fullName>
    </submittedName>
</protein>
<dbReference type="GO" id="GO:0005737">
    <property type="term" value="C:cytoplasm"/>
    <property type="evidence" value="ECO:0007669"/>
    <property type="project" value="TreeGrafter"/>
</dbReference>
<dbReference type="EMBL" id="JAEKJZ010000004">
    <property type="protein sequence ID" value="MBN9672447.1"/>
    <property type="molecule type" value="Genomic_DNA"/>
</dbReference>
<dbReference type="RefSeq" id="WP_207142286.1">
    <property type="nucleotide sequence ID" value="NZ_JAEKJZ010000004.1"/>
</dbReference>
<feature type="domain" description="FAD dependent oxidoreductase" evidence="3">
    <location>
        <begin position="14"/>
        <end position="404"/>
    </location>
</feature>
<evidence type="ECO:0000256" key="1">
    <source>
        <dbReference type="ARBA" id="ARBA00009410"/>
    </source>
</evidence>
<dbReference type="GO" id="GO:0055130">
    <property type="term" value="P:D-alanine catabolic process"/>
    <property type="evidence" value="ECO:0007669"/>
    <property type="project" value="TreeGrafter"/>
</dbReference>
<dbReference type="PANTHER" id="PTHR13847">
    <property type="entry name" value="SARCOSINE DEHYDROGENASE-RELATED"/>
    <property type="match status" value="1"/>
</dbReference>
<gene>
    <name evidence="4" type="ORF">JF539_18985</name>
</gene>